<protein>
    <submittedName>
        <fullName evidence="1">Uncharacterized protein</fullName>
    </submittedName>
</protein>
<keyword evidence="2" id="KW-1185">Reference proteome</keyword>
<dbReference type="AlphaFoldDB" id="A0A7N0VGH2"/>
<accession>A0A7N0VGH2</accession>
<evidence type="ECO:0000313" key="1">
    <source>
        <dbReference type="EnsemblPlants" id="Kaladp0865s0001.1.v1.1.CDS.1"/>
    </source>
</evidence>
<proteinExistence type="predicted"/>
<dbReference type="Proteomes" id="UP000594263">
    <property type="component" value="Unplaced"/>
</dbReference>
<reference evidence="1" key="1">
    <citation type="submission" date="2021-01" db="UniProtKB">
        <authorList>
            <consortium name="EnsemblPlants"/>
        </authorList>
    </citation>
    <scope>IDENTIFICATION</scope>
</reference>
<sequence length="89" mass="10075">MSKVKALIKVMVHRGHFKTPHKERLRLHWDNLATDAAESLFINSPNEAIAFRRLLDKSPDNEENPGSLASLFPDNILQAIPSFPSINQQ</sequence>
<dbReference type="Gramene" id="Kaladp0865s0001.1.v1.1">
    <property type="protein sequence ID" value="Kaladp0865s0001.1.v1.1.CDS.1"/>
    <property type="gene ID" value="Kaladp0865s0001.v1.1"/>
</dbReference>
<name>A0A7N0VGH2_KALFE</name>
<evidence type="ECO:0000313" key="2">
    <source>
        <dbReference type="Proteomes" id="UP000594263"/>
    </source>
</evidence>
<dbReference type="EnsemblPlants" id="Kaladp0865s0001.1.v1.1">
    <property type="protein sequence ID" value="Kaladp0865s0001.1.v1.1.CDS.1"/>
    <property type="gene ID" value="Kaladp0865s0001.v1.1"/>
</dbReference>
<organism evidence="1 2">
    <name type="scientific">Kalanchoe fedtschenkoi</name>
    <name type="common">Lavender scallops</name>
    <name type="synonym">South American air plant</name>
    <dbReference type="NCBI Taxonomy" id="63787"/>
    <lineage>
        <taxon>Eukaryota</taxon>
        <taxon>Viridiplantae</taxon>
        <taxon>Streptophyta</taxon>
        <taxon>Embryophyta</taxon>
        <taxon>Tracheophyta</taxon>
        <taxon>Spermatophyta</taxon>
        <taxon>Magnoliopsida</taxon>
        <taxon>eudicotyledons</taxon>
        <taxon>Gunneridae</taxon>
        <taxon>Pentapetalae</taxon>
        <taxon>Saxifragales</taxon>
        <taxon>Crassulaceae</taxon>
        <taxon>Kalanchoe</taxon>
    </lineage>
</organism>